<gene>
    <name evidence="2" type="ORF">MTY_2630</name>
</gene>
<dbReference type="NCBIfam" id="TIGR02831">
    <property type="entry name" value="spo_II_M"/>
    <property type="match status" value="1"/>
</dbReference>
<sequence length="221" mass="23703">MYLGERNSPGSAGGGSEVERALTRHIKDNLGLYLLVGFFFLAGIITGTIAVNFLEPQQVSQLGAYLDKVLSQFKGEGPGFNQAAYQALLGALRETGLIWFLGLTVIGIPLIIGLIFLKGLILGFTVGFLVQQKALQGMAFSFLALLPPNIIQIPALFIAAILGISFSIGLMRGRGQAEAAILPRFLTYSFLMLLVTLVLVGGGLVEGYLSPFFARIVLAYF</sequence>
<organism evidence="2">
    <name type="scientific">Moorella thermoacetica Y72</name>
    <dbReference type="NCBI Taxonomy" id="1325331"/>
    <lineage>
        <taxon>Bacteria</taxon>
        <taxon>Bacillati</taxon>
        <taxon>Bacillota</taxon>
        <taxon>Clostridia</taxon>
        <taxon>Neomoorellales</taxon>
        <taxon>Neomoorellaceae</taxon>
        <taxon>Neomoorella</taxon>
    </lineage>
</organism>
<dbReference type="AlphaFoldDB" id="A0A0S6UIA1"/>
<feature type="transmembrane region" description="Helical" evidence="1">
    <location>
        <begin position="30"/>
        <end position="54"/>
    </location>
</feature>
<dbReference type="InterPro" id="IPR002798">
    <property type="entry name" value="SpoIIM-like"/>
</dbReference>
<feature type="transmembrane region" description="Helical" evidence="1">
    <location>
        <begin position="150"/>
        <end position="173"/>
    </location>
</feature>
<proteinExistence type="predicted"/>
<keyword evidence="1" id="KW-0812">Transmembrane</keyword>
<evidence type="ECO:0000256" key="1">
    <source>
        <dbReference type="SAM" id="Phobius"/>
    </source>
</evidence>
<feature type="transmembrane region" description="Helical" evidence="1">
    <location>
        <begin position="185"/>
        <end position="205"/>
    </location>
</feature>
<dbReference type="InterPro" id="IPR014196">
    <property type="entry name" value="SpoIIM"/>
</dbReference>
<keyword evidence="1" id="KW-1133">Transmembrane helix</keyword>
<protein>
    <submittedName>
        <fullName evidence="2">Uncharacterized membrane protein</fullName>
    </submittedName>
</protein>
<dbReference type="PIRSF" id="PIRSF038973">
    <property type="entry name" value="SpoIIM"/>
    <property type="match status" value="1"/>
</dbReference>
<accession>A0A0S6UIA1</accession>
<name>A0A0S6UIA1_NEOTH</name>
<dbReference type="Proteomes" id="UP000063718">
    <property type="component" value="Unassembled WGS sequence"/>
</dbReference>
<evidence type="ECO:0000313" key="2">
    <source>
        <dbReference type="EMBL" id="GAF27289.1"/>
    </source>
</evidence>
<feature type="transmembrane region" description="Helical" evidence="1">
    <location>
        <begin position="97"/>
        <end position="130"/>
    </location>
</feature>
<keyword evidence="1" id="KW-0472">Membrane</keyword>
<dbReference type="Pfam" id="PF01944">
    <property type="entry name" value="SpoIIM"/>
    <property type="match status" value="1"/>
</dbReference>
<dbReference type="EMBL" id="DF238840">
    <property type="protein sequence ID" value="GAF27289.1"/>
    <property type="molecule type" value="Genomic_DNA"/>
</dbReference>
<reference evidence="2" key="1">
    <citation type="journal article" date="2014" name="Gene">
        <title>Genome-guided analysis of transformation efficiency and carbon dioxide assimilation by Moorella thermoacetica Y72.</title>
        <authorList>
            <person name="Tsukahara K."/>
            <person name="Kita A."/>
            <person name="Nakashimada Y."/>
            <person name="Hoshino T."/>
            <person name="Murakami K."/>
        </authorList>
    </citation>
    <scope>NUCLEOTIDE SEQUENCE [LARGE SCALE GENOMIC DNA]</scope>
    <source>
        <strain evidence="2">Y72</strain>
    </source>
</reference>